<feature type="domain" description="PEP-utilising enzyme mobile" evidence="4">
    <location>
        <begin position="401"/>
        <end position="472"/>
    </location>
</feature>
<reference evidence="5 6" key="1">
    <citation type="journal article" date="2016" name="Nat. Commun.">
        <title>Thousands of microbial genomes shed light on interconnected biogeochemical processes in an aquifer system.</title>
        <authorList>
            <person name="Anantharaman K."/>
            <person name="Brown C.T."/>
            <person name="Hug L.A."/>
            <person name="Sharon I."/>
            <person name="Castelle C.J."/>
            <person name="Probst A.J."/>
            <person name="Thomas B.C."/>
            <person name="Singh A."/>
            <person name="Wilkins M.J."/>
            <person name="Karaoz U."/>
            <person name="Brodie E.L."/>
            <person name="Williams K.H."/>
            <person name="Hubbard S.S."/>
            <person name="Banfield J.F."/>
        </authorList>
    </citation>
    <scope>NUCLEOTIDE SEQUENCE [LARGE SCALE GENOMIC DNA]</scope>
</reference>
<comment type="similarity">
    <text evidence="1">Belongs to the PEP-utilizing enzyme family.</text>
</comment>
<dbReference type="GO" id="GO:0008986">
    <property type="term" value="F:pyruvate, water dikinase activity"/>
    <property type="evidence" value="ECO:0007669"/>
    <property type="project" value="InterPro"/>
</dbReference>
<accession>A0A1G2ELQ1</accession>
<keyword evidence="2" id="KW-0547">Nucleotide-binding</keyword>
<dbReference type="SUPFAM" id="SSF52009">
    <property type="entry name" value="Phosphohistidine domain"/>
    <property type="match status" value="1"/>
</dbReference>
<dbReference type="STRING" id="1801677.A2365_02335"/>
<dbReference type="EMBL" id="MHMM01000017">
    <property type="protein sequence ID" value="OGZ26713.1"/>
    <property type="molecule type" value="Genomic_DNA"/>
</dbReference>
<sequence length="481" mass="55304">MRLSDFKKHKKEDWYVENCPASPIILSGVVKGITYKSTPKNSTYLLALFEKGEMDYITLIGDQDRIGGGIVRNQTKDKNYGKKQFRKLLKIRKEIEANFRRIKDKDLSKLSDREFLKEFKKYIELEQKERRVAGCADSFIFYSERRLAKLLNGFENKNEAMEVLARPVDPSFLNEAEMELIKIAEKLKKGVNIERLIRKHIDKYCWIKGSFVGGKEYAFEDALKEAKKLAKKDLKKEVERNEIWKKNAKTKEDFVADHRFNKEILAIKDLSSVFAKLQDVRKESTLIAAYLHSKFLSELARRRGAKIENLLMLCDYAEINSFVKRELTEDILNKRREAGFLVVFHKNEYRIFDDEKTISYIKNILRVEDKDVEEFPGTIASSGKTAGKARIVMNEKDVSKFEEGEILVSTMTRPDHIVAMKKAAAIITNEGGITCHAAIISRELGIPCIIGTKIATKVLKDGDLVEVDADRGVVKILEKKE</sequence>
<gene>
    <name evidence="5" type="ORF">A2365_02335</name>
</gene>
<evidence type="ECO:0000256" key="1">
    <source>
        <dbReference type="ARBA" id="ARBA00007837"/>
    </source>
</evidence>
<dbReference type="AlphaFoldDB" id="A0A1G2ELQ1"/>
<dbReference type="InterPro" id="IPR036637">
    <property type="entry name" value="Phosphohistidine_dom_sf"/>
</dbReference>
<protein>
    <recommendedName>
        <fullName evidence="4">PEP-utilising enzyme mobile domain-containing protein</fullName>
    </recommendedName>
</protein>
<dbReference type="PANTHER" id="PTHR43030">
    <property type="entry name" value="PHOSPHOENOLPYRUVATE SYNTHASE"/>
    <property type="match status" value="1"/>
</dbReference>
<comment type="caution">
    <text evidence="5">The sequence shown here is derived from an EMBL/GenBank/DDBJ whole genome shotgun (WGS) entry which is preliminary data.</text>
</comment>
<dbReference type="InterPro" id="IPR008279">
    <property type="entry name" value="PEP-util_enz_mobile_dom"/>
</dbReference>
<evidence type="ECO:0000256" key="3">
    <source>
        <dbReference type="ARBA" id="ARBA00022840"/>
    </source>
</evidence>
<evidence type="ECO:0000259" key="4">
    <source>
        <dbReference type="Pfam" id="PF00391"/>
    </source>
</evidence>
<dbReference type="InterPro" id="IPR018274">
    <property type="entry name" value="PEP_util_AS"/>
</dbReference>
<keyword evidence="3" id="KW-0067">ATP-binding</keyword>
<dbReference type="GO" id="GO:0005524">
    <property type="term" value="F:ATP binding"/>
    <property type="evidence" value="ECO:0007669"/>
    <property type="project" value="UniProtKB-KW"/>
</dbReference>
<evidence type="ECO:0000256" key="2">
    <source>
        <dbReference type="ARBA" id="ARBA00022741"/>
    </source>
</evidence>
<dbReference type="Gene3D" id="3.50.30.10">
    <property type="entry name" value="Phosphohistidine domain"/>
    <property type="match status" value="1"/>
</dbReference>
<evidence type="ECO:0000313" key="5">
    <source>
        <dbReference type="EMBL" id="OGZ26713.1"/>
    </source>
</evidence>
<dbReference type="Proteomes" id="UP000177740">
    <property type="component" value="Unassembled WGS sequence"/>
</dbReference>
<dbReference type="InterPro" id="IPR006319">
    <property type="entry name" value="PEP_synth"/>
</dbReference>
<proteinExistence type="inferred from homology"/>
<organism evidence="5 6">
    <name type="scientific">Candidatus Nealsonbacteria bacterium RIFOXYB1_FULL_40_15</name>
    <dbReference type="NCBI Taxonomy" id="1801677"/>
    <lineage>
        <taxon>Bacteria</taxon>
        <taxon>Candidatus Nealsoniibacteriota</taxon>
    </lineage>
</organism>
<dbReference type="Pfam" id="PF00391">
    <property type="entry name" value="PEP-utilizers"/>
    <property type="match status" value="1"/>
</dbReference>
<evidence type="ECO:0000313" key="6">
    <source>
        <dbReference type="Proteomes" id="UP000177740"/>
    </source>
</evidence>
<dbReference type="PANTHER" id="PTHR43030:SF1">
    <property type="entry name" value="PHOSPHOENOLPYRUVATE SYNTHASE"/>
    <property type="match status" value="1"/>
</dbReference>
<name>A0A1G2ELQ1_9BACT</name>
<dbReference type="PROSITE" id="PS00370">
    <property type="entry name" value="PEP_ENZYMES_PHOS_SITE"/>
    <property type="match status" value="1"/>
</dbReference>